<dbReference type="Gene3D" id="3.30.70.100">
    <property type="match status" value="1"/>
</dbReference>
<dbReference type="Pfam" id="PF12368">
    <property type="entry name" value="Rhodanese_C"/>
    <property type="match status" value="1"/>
</dbReference>
<dbReference type="InterPro" id="IPR001763">
    <property type="entry name" value="Rhodanese-like_dom"/>
</dbReference>
<name>A0A8H7U791_9FUNG</name>
<comment type="caution">
    <text evidence="2">The sequence shown here is derived from an EMBL/GenBank/DDBJ whole genome shotgun (WGS) entry which is preliminary data.</text>
</comment>
<dbReference type="InterPro" id="IPR040503">
    <property type="entry name" value="TRHO_N"/>
</dbReference>
<dbReference type="SUPFAM" id="SSF52821">
    <property type="entry name" value="Rhodanese/Cell cycle control phosphatase"/>
    <property type="match status" value="1"/>
</dbReference>
<evidence type="ECO:0000313" key="3">
    <source>
        <dbReference type="Proteomes" id="UP000612746"/>
    </source>
</evidence>
<evidence type="ECO:0000313" key="2">
    <source>
        <dbReference type="EMBL" id="KAG2173526.1"/>
    </source>
</evidence>
<reference evidence="2" key="1">
    <citation type="submission" date="2020-12" db="EMBL/GenBank/DDBJ databases">
        <title>Metabolic potential, ecology and presence of endohyphal bacteria is reflected in genomic diversity of Mucoromycotina.</title>
        <authorList>
            <person name="Muszewska A."/>
            <person name="Okrasinska A."/>
            <person name="Steczkiewicz K."/>
            <person name="Drgas O."/>
            <person name="Orlowska M."/>
            <person name="Perlinska-Lenart U."/>
            <person name="Aleksandrzak-Piekarczyk T."/>
            <person name="Szatraj K."/>
            <person name="Zielenkiewicz U."/>
            <person name="Pilsyk S."/>
            <person name="Malc E."/>
            <person name="Mieczkowski P."/>
            <person name="Kruszewska J.S."/>
            <person name="Biernat P."/>
            <person name="Pawlowska J."/>
        </authorList>
    </citation>
    <scope>NUCLEOTIDE SEQUENCE</scope>
    <source>
        <strain evidence="2">WA0000051536</strain>
    </source>
</reference>
<gene>
    <name evidence="2" type="ORF">INT44_007117</name>
</gene>
<dbReference type="EMBL" id="JAEPRA010000018">
    <property type="protein sequence ID" value="KAG2173526.1"/>
    <property type="molecule type" value="Genomic_DNA"/>
</dbReference>
<dbReference type="NCBIfam" id="NF001133">
    <property type="entry name" value="PRK00142.1-1"/>
    <property type="match status" value="1"/>
</dbReference>
<evidence type="ECO:0000259" key="1">
    <source>
        <dbReference type="PROSITE" id="PS50206"/>
    </source>
</evidence>
<dbReference type="AlphaFoldDB" id="A0A8H7U791"/>
<dbReference type="Pfam" id="PF00581">
    <property type="entry name" value="Rhodanese"/>
    <property type="match status" value="1"/>
</dbReference>
<proteinExistence type="predicted"/>
<dbReference type="Gene3D" id="3.40.250.10">
    <property type="entry name" value="Rhodanese-like domain"/>
    <property type="match status" value="1"/>
</dbReference>
<dbReference type="PANTHER" id="PTHR43846">
    <property type="entry name" value="UPF0176 PROTEIN YCEA"/>
    <property type="match status" value="1"/>
</dbReference>
<dbReference type="InterPro" id="IPR036873">
    <property type="entry name" value="Rhodanese-like_dom_sf"/>
</dbReference>
<dbReference type="OrthoDB" id="25002at2759"/>
<feature type="domain" description="Rhodanese" evidence="1">
    <location>
        <begin position="177"/>
        <end position="272"/>
    </location>
</feature>
<accession>A0A8H7U791</accession>
<dbReference type="PANTHER" id="PTHR43846:SF1">
    <property type="entry name" value="TRNA URIDINE(34) HYDROXYLASE"/>
    <property type="match status" value="1"/>
</dbReference>
<protein>
    <recommendedName>
        <fullName evidence="1">Rhodanese domain-containing protein</fullName>
    </recommendedName>
</protein>
<dbReference type="InterPro" id="IPR022111">
    <property type="entry name" value="Rhodanese_C"/>
</dbReference>
<dbReference type="PROSITE" id="PS50206">
    <property type="entry name" value="RHODANESE_3"/>
    <property type="match status" value="1"/>
</dbReference>
<sequence length="371" mass="41927">MQPICRLWLAPYLHQSSACASRPSIQQFLIRFQRSKHSLAPSAPFRPLAFYALHALPETSLPSLESNIRNQLKKLDTVGRIYLAPDSGIGGINAQLSVPVHQVSAVQSVFDTLPQFRGVSFDYNYGMKDTEKPSFRNLKVLLKPHLVAVGTAVNSRDLSKKPIYLTPDQWHQQLSNCDKDTLLVDMRNHYEYDVGRFKNATKMNSDTFRDSLTILDDLVASREKDEAIYMYCTGGIRCSVAGAYMANKGYTNVNMLKGGITNYGHYVNENKVEDSLFRGSNFTFDGRRGERITDDVLAHCHQCGAPCDVLSNCANKLCHLLFIQCPSCKRKHEETCSSECRDVVHGRKEWSHEYNYHAQIRPSSKIHAAQE</sequence>
<dbReference type="SMART" id="SM00450">
    <property type="entry name" value="RHOD"/>
    <property type="match status" value="1"/>
</dbReference>
<keyword evidence="3" id="KW-1185">Reference proteome</keyword>
<dbReference type="Pfam" id="PF17773">
    <property type="entry name" value="UPF0176_N"/>
    <property type="match status" value="1"/>
</dbReference>
<dbReference type="Proteomes" id="UP000612746">
    <property type="component" value="Unassembled WGS sequence"/>
</dbReference>
<organism evidence="2 3">
    <name type="scientific">Umbelopsis vinacea</name>
    <dbReference type="NCBI Taxonomy" id="44442"/>
    <lineage>
        <taxon>Eukaryota</taxon>
        <taxon>Fungi</taxon>
        <taxon>Fungi incertae sedis</taxon>
        <taxon>Mucoromycota</taxon>
        <taxon>Mucoromycotina</taxon>
        <taxon>Umbelopsidomycetes</taxon>
        <taxon>Umbelopsidales</taxon>
        <taxon>Umbelopsidaceae</taxon>
        <taxon>Umbelopsis</taxon>
    </lineage>
</organism>